<dbReference type="InterPro" id="IPR036869">
    <property type="entry name" value="J_dom_sf"/>
</dbReference>
<dbReference type="OrthoDB" id="5421571at2"/>
<dbReference type="SMART" id="SM00271">
    <property type="entry name" value="DnaJ"/>
    <property type="match status" value="1"/>
</dbReference>
<accession>A0A1W1HL98</accession>
<dbReference type="InterPro" id="IPR001623">
    <property type="entry name" value="DnaJ_domain"/>
</dbReference>
<dbReference type="PROSITE" id="PS50076">
    <property type="entry name" value="DNAJ_2"/>
    <property type="match status" value="1"/>
</dbReference>
<dbReference type="CDD" id="cd06257">
    <property type="entry name" value="DnaJ"/>
    <property type="match status" value="1"/>
</dbReference>
<organism evidence="2 3">
    <name type="scientific">Desulfamplus magnetovallimortis</name>
    <dbReference type="NCBI Taxonomy" id="1246637"/>
    <lineage>
        <taxon>Bacteria</taxon>
        <taxon>Pseudomonadati</taxon>
        <taxon>Thermodesulfobacteriota</taxon>
        <taxon>Desulfobacteria</taxon>
        <taxon>Desulfobacterales</taxon>
        <taxon>Desulfobacteraceae</taxon>
        <taxon>Desulfamplus</taxon>
    </lineage>
</organism>
<gene>
    <name evidence="2" type="ORF">MTBBW1_950003</name>
</gene>
<evidence type="ECO:0000313" key="3">
    <source>
        <dbReference type="Proteomes" id="UP000191931"/>
    </source>
</evidence>
<dbReference type="Pfam" id="PF00226">
    <property type="entry name" value="DnaJ"/>
    <property type="match status" value="1"/>
</dbReference>
<protein>
    <recommendedName>
        <fullName evidence="1">J domain-containing protein</fullName>
    </recommendedName>
</protein>
<reference evidence="2 3" key="1">
    <citation type="submission" date="2017-03" db="EMBL/GenBank/DDBJ databases">
        <authorList>
            <person name="Afonso C.L."/>
            <person name="Miller P.J."/>
            <person name="Scott M.A."/>
            <person name="Spackman E."/>
            <person name="Goraichik I."/>
            <person name="Dimitrov K.M."/>
            <person name="Suarez D.L."/>
            <person name="Swayne D.E."/>
        </authorList>
    </citation>
    <scope>NUCLEOTIDE SEQUENCE [LARGE SCALE GENOMIC DNA]</scope>
    <source>
        <strain evidence="2">PRJEB14757</strain>
    </source>
</reference>
<dbReference type="EMBL" id="FWEV01000342">
    <property type="protein sequence ID" value="SLM33205.1"/>
    <property type="molecule type" value="Genomic_DNA"/>
</dbReference>
<evidence type="ECO:0000259" key="1">
    <source>
        <dbReference type="PROSITE" id="PS50076"/>
    </source>
</evidence>
<dbReference type="RefSeq" id="WP_080803450.1">
    <property type="nucleotide sequence ID" value="NZ_LT828544.1"/>
</dbReference>
<dbReference type="SUPFAM" id="SSF46565">
    <property type="entry name" value="Chaperone J-domain"/>
    <property type="match status" value="1"/>
</dbReference>
<feature type="domain" description="J" evidence="1">
    <location>
        <begin position="3"/>
        <end position="65"/>
    </location>
</feature>
<dbReference type="Gene3D" id="1.10.287.110">
    <property type="entry name" value="DnaJ domain"/>
    <property type="match status" value="1"/>
</dbReference>
<keyword evidence="3" id="KW-1185">Reference proteome</keyword>
<name>A0A1W1HL98_9BACT</name>
<proteinExistence type="predicted"/>
<dbReference type="Proteomes" id="UP000191931">
    <property type="component" value="Unassembled WGS sequence"/>
</dbReference>
<dbReference type="AlphaFoldDB" id="A0A1W1HL98"/>
<dbReference type="STRING" id="1246637.MTBBW1_950003"/>
<sequence>MLKECLVLNIPLDASDEQIRKRYLELVKKYPPEREPQQFQKINSAYEEIKDQRSRVKSRLFSTFKTVTTEVALQELASVAKFKKRNAGLKELFQSAGITNA</sequence>
<evidence type="ECO:0000313" key="2">
    <source>
        <dbReference type="EMBL" id="SLM33205.1"/>
    </source>
</evidence>